<proteinExistence type="predicted"/>
<comment type="caution">
    <text evidence="1">The sequence shown here is derived from an EMBL/GenBank/DDBJ whole genome shotgun (WGS) entry which is preliminary data.</text>
</comment>
<name>A0ACC0ZX94_9ROSI</name>
<reference evidence="2" key="1">
    <citation type="journal article" date="2023" name="G3 (Bethesda)">
        <title>Genome assembly and association tests identify interacting loci associated with vigor, precocity, and sex in interspecific pistachio rootstocks.</title>
        <authorList>
            <person name="Palmer W."/>
            <person name="Jacygrad E."/>
            <person name="Sagayaradj S."/>
            <person name="Cavanaugh K."/>
            <person name="Han R."/>
            <person name="Bertier L."/>
            <person name="Beede B."/>
            <person name="Kafkas S."/>
            <person name="Golino D."/>
            <person name="Preece J."/>
            <person name="Michelmore R."/>
        </authorList>
    </citation>
    <scope>NUCLEOTIDE SEQUENCE [LARGE SCALE GENOMIC DNA]</scope>
</reference>
<organism evidence="1 2">
    <name type="scientific">Pistacia atlantica</name>
    <dbReference type="NCBI Taxonomy" id="434234"/>
    <lineage>
        <taxon>Eukaryota</taxon>
        <taxon>Viridiplantae</taxon>
        <taxon>Streptophyta</taxon>
        <taxon>Embryophyta</taxon>
        <taxon>Tracheophyta</taxon>
        <taxon>Spermatophyta</taxon>
        <taxon>Magnoliopsida</taxon>
        <taxon>eudicotyledons</taxon>
        <taxon>Gunneridae</taxon>
        <taxon>Pentapetalae</taxon>
        <taxon>rosids</taxon>
        <taxon>malvids</taxon>
        <taxon>Sapindales</taxon>
        <taxon>Anacardiaceae</taxon>
        <taxon>Pistacia</taxon>
    </lineage>
</organism>
<evidence type="ECO:0000313" key="1">
    <source>
        <dbReference type="EMBL" id="KAJ0079849.1"/>
    </source>
</evidence>
<keyword evidence="2" id="KW-1185">Reference proteome</keyword>
<dbReference type="Proteomes" id="UP001164250">
    <property type="component" value="Chromosome 13"/>
</dbReference>
<evidence type="ECO:0000313" key="2">
    <source>
        <dbReference type="Proteomes" id="UP001164250"/>
    </source>
</evidence>
<accession>A0ACC0ZX94</accession>
<gene>
    <name evidence="1" type="ORF">Patl1_23760</name>
</gene>
<protein>
    <submittedName>
        <fullName evidence="1">Uncharacterized protein</fullName>
    </submittedName>
</protein>
<dbReference type="EMBL" id="CM047909">
    <property type="protein sequence ID" value="KAJ0079849.1"/>
    <property type="molecule type" value="Genomic_DNA"/>
</dbReference>
<sequence>MSETYLKALSSFAYPFEPSVALAIQILDGAPFRLGGKIPMSVTQTKFKQKGDRFISRKVDNEKKKKLKKVEEKMLGWVNSEADVNVVYEQASSNPSLTLAKAMLLNEQKSLEHSSRCLTGNSSDRSSFGLLNLASTSEG</sequence>